<evidence type="ECO:0000256" key="1">
    <source>
        <dbReference type="ARBA" id="ARBA00001698"/>
    </source>
</evidence>
<keyword evidence="9" id="KW-0444">Lipid biosynthesis</keyword>
<evidence type="ECO:0000256" key="5">
    <source>
        <dbReference type="ARBA" id="ARBA00010185"/>
    </source>
</evidence>
<dbReference type="RefSeq" id="WP_349585947.1">
    <property type="nucleotide sequence ID" value="NZ_JBEFLD010000003.1"/>
</dbReference>
<evidence type="ECO:0000313" key="21">
    <source>
        <dbReference type="Proteomes" id="UP001433638"/>
    </source>
</evidence>
<dbReference type="Proteomes" id="UP001433638">
    <property type="component" value="Unassembled WGS sequence"/>
</dbReference>
<keyword evidence="17" id="KW-1208">Phospholipid metabolism</keyword>
<keyword evidence="21" id="KW-1185">Reference proteome</keyword>
<comment type="pathway">
    <text evidence="4">Lipid metabolism.</text>
</comment>
<evidence type="ECO:0000256" key="18">
    <source>
        <dbReference type="RuleBase" id="RU003938"/>
    </source>
</evidence>
<dbReference type="EMBL" id="JBEFLD010000003">
    <property type="protein sequence ID" value="MEQ6290448.1"/>
    <property type="molecule type" value="Genomic_DNA"/>
</dbReference>
<evidence type="ECO:0000256" key="2">
    <source>
        <dbReference type="ARBA" id="ARBA00004651"/>
    </source>
</evidence>
<dbReference type="PANTHER" id="PTHR46382">
    <property type="entry name" value="PHOSPHATIDATE CYTIDYLYLTRANSFERASE"/>
    <property type="match status" value="1"/>
</dbReference>
<comment type="catalytic activity">
    <reaction evidence="1 18">
        <text>a 1,2-diacyl-sn-glycero-3-phosphate + CTP + H(+) = a CDP-1,2-diacyl-sn-glycerol + diphosphate</text>
        <dbReference type="Rhea" id="RHEA:16229"/>
        <dbReference type="ChEBI" id="CHEBI:15378"/>
        <dbReference type="ChEBI" id="CHEBI:33019"/>
        <dbReference type="ChEBI" id="CHEBI:37563"/>
        <dbReference type="ChEBI" id="CHEBI:58332"/>
        <dbReference type="ChEBI" id="CHEBI:58608"/>
        <dbReference type="EC" id="2.7.7.41"/>
    </reaction>
</comment>
<dbReference type="InterPro" id="IPR000374">
    <property type="entry name" value="PC_trans"/>
</dbReference>
<feature type="transmembrane region" description="Helical" evidence="19">
    <location>
        <begin position="79"/>
        <end position="99"/>
    </location>
</feature>
<keyword evidence="16" id="KW-0594">Phospholipid biosynthesis</keyword>
<comment type="caution">
    <text evidence="20">The sequence shown here is derived from an EMBL/GenBank/DDBJ whole genome shotgun (WGS) entry which is preliminary data.</text>
</comment>
<evidence type="ECO:0000256" key="11">
    <source>
        <dbReference type="ARBA" id="ARBA00022692"/>
    </source>
</evidence>
<comment type="pathway">
    <text evidence="3 18">Phospholipid metabolism; CDP-diacylglycerol biosynthesis; CDP-diacylglycerol from sn-glycerol 3-phosphate: step 3/3.</text>
</comment>
<evidence type="ECO:0000256" key="19">
    <source>
        <dbReference type="SAM" id="Phobius"/>
    </source>
</evidence>
<sequence length="271" mass="29117">MLITRVITALLLLPIMLGAVFYFSAPLWAAFAWLVIGLALWEFTRMAGIKGWPQAGYLALSSLLAVGFWQLPMPGQASLAHALLLLALPVWLLLAPLWLVRRWPLPGGMKAMLLGWLLMFPAWLGFLAWRPDGTAASATQLLAVMGLVWVADIAAYFAGKAFGRRKLAPAISPGKSWEGVVGAVLAVAGYVWLVLQLGWLQLDLPLAGLLLLALGLTAVSVVGDLLESWFKRSAGIKDSSNLLPGHGGVYDRIDSLIAVLAVSAALQRLFA</sequence>
<comment type="similarity">
    <text evidence="5 18">Belongs to the CDS family.</text>
</comment>
<evidence type="ECO:0000256" key="3">
    <source>
        <dbReference type="ARBA" id="ARBA00005119"/>
    </source>
</evidence>
<evidence type="ECO:0000256" key="9">
    <source>
        <dbReference type="ARBA" id="ARBA00022516"/>
    </source>
</evidence>
<dbReference type="PANTHER" id="PTHR46382:SF1">
    <property type="entry name" value="PHOSPHATIDATE CYTIDYLYLTRANSFERASE"/>
    <property type="match status" value="1"/>
</dbReference>
<feature type="transmembrane region" description="Helical" evidence="19">
    <location>
        <begin position="141"/>
        <end position="159"/>
    </location>
</feature>
<evidence type="ECO:0000313" key="20">
    <source>
        <dbReference type="EMBL" id="MEQ6290448.1"/>
    </source>
</evidence>
<keyword evidence="12 18" id="KW-0548">Nucleotidyltransferase</keyword>
<evidence type="ECO:0000256" key="8">
    <source>
        <dbReference type="ARBA" id="ARBA00022475"/>
    </source>
</evidence>
<evidence type="ECO:0000256" key="6">
    <source>
        <dbReference type="ARBA" id="ARBA00012487"/>
    </source>
</evidence>
<keyword evidence="15 19" id="KW-0472">Membrane</keyword>
<keyword evidence="14" id="KW-0443">Lipid metabolism</keyword>
<feature type="transmembrane region" description="Helical" evidence="19">
    <location>
        <begin position="111"/>
        <end position="129"/>
    </location>
</feature>
<comment type="subcellular location">
    <subcellularLocation>
        <location evidence="2">Cell membrane</location>
        <topology evidence="2">Multi-pass membrane protein</topology>
    </subcellularLocation>
</comment>
<evidence type="ECO:0000256" key="10">
    <source>
        <dbReference type="ARBA" id="ARBA00022679"/>
    </source>
</evidence>
<feature type="transmembrane region" description="Helical" evidence="19">
    <location>
        <begin position="206"/>
        <end position="226"/>
    </location>
</feature>
<evidence type="ECO:0000256" key="14">
    <source>
        <dbReference type="ARBA" id="ARBA00023098"/>
    </source>
</evidence>
<proteinExistence type="inferred from homology"/>
<dbReference type="EC" id="2.7.7.41" evidence="6 18"/>
<name>A0ABV1M2R0_9NEIS</name>
<evidence type="ECO:0000256" key="12">
    <source>
        <dbReference type="ARBA" id="ARBA00022695"/>
    </source>
</evidence>
<feature type="transmembrane region" description="Helical" evidence="19">
    <location>
        <begin position="180"/>
        <end position="200"/>
    </location>
</feature>
<evidence type="ECO:0000256" key="7">
    <source>
        <dbReference type="ARBA" id="ARBA00019373"/>
    </source>
</evidence>
<evidence type="ECO:0000256" key="15">
    <source>
        <dbReference type="ARBA" id="ARBA00023136"/>
    </source>
</evidence>
<accession>A0ABV1M2R0</accession>
<keyword evidence="11 18" id="KW-0812">Transmembrane</keyword>
<reference evidence="20" key="1">
    <citation type="submission" date="2024-06" db="EMBL/GenBank/DDBJ databases">
        <title>Genome sequence of Vogesella sp. MAHUQ-64.</title>
        <authorList>
            <person name="Huq M.A."/>
        </authorList>
    </citation>
    <scope>NUCLEOTIDE SEQUENCE</scope>
    <source>
        <strain evidence="20">MAHUQ-64</strain>
    </source>
</reference>
<keyword evidence="8" id="KW-1003">Cell membrane</keyword>
<dbReference type="Pfam" id="PF01148">
    <property type="entry name" value="CTP_transf_1"/>
    <property type="match status" value="1"/>
</dbReference>
<protein>
    <recommendedName>
        <fullName evidence="7 18">Phosphatidate cytidylyltransferase</fullName>
        <ecNumber evidence="6 18">2.7.7.41</ecNumber>
    </recommendedName>
</protein>
<evidence type="ECO:0000256" key="4">
    <source>
        <dbReference type="ARBA" id="ARBA00005189"/>
    </source>
</evidence>
<organism evidence="20 21">
    <name type="scientific">Vogesella oryzagri</name>
    <dbReference type="NCBI Taxonomy" id="3160864"/>
    <lineage>
        <taxon>Bacteria</taxon>
        <taxon>Pseudomonadati</taxon>
        <taxon>Pseudomonadota</taxon>
        <taxon>Betaproteobacteria</taxon>
        <taxon>Neisseriales</taxon>
        <taxon>Chromobacteriaceae</taxon>
        <taxon>Vogesella</taxon>
    </lineage>
</organism>
<evidence type="ECO:0000256" key="13">
    <source>
        <dbReference type="ARBA" id="ARBA00022989"/>
    </source>
</evidence>
<keyword evidence="10 18" id="KW-0808">Transferase</keyword>
<evidence type="ECO:0000256" key="17">
    <source>
        <dbReference type="ARBA" id="ARBA00023264"/>
    </source>
</evidence>
<evidence type="ECO:0000256" key="16">
    <source>
        <dbReference type="ARBA" id="ARBA00023209"/>
    </source>
</evidence>
<gene>
    <name evidence="20" type="ORF">ABNW52_07450</name>
</gene>
<keyword evidence="13 19" id="KW-1133">Transmembrane helix</keyword>
<dbReference type="PROSITE" id="PS01315">
    <property type="entry name" value="CDS"/>
    <property type="match status" value="1"/>
</dbReference>
<dbReference type="GO" id="GO:0004605">
    <property type="term" value="F:phosphatidate cytidylyltransferase activity"/>
    <property type="evidence" value="ECO:0007669"/>
    <property type="project" value="UniProtKB-EC"/>
</dbReference>